<name>A0A9W8TVP9_9AGAR</name>
<evidence type="ECO:0000256" key="1">
    <source>
        <dbReference type="SAM" id="MobiDB-lite"/>
    </source>
</evidence>
<reference evidence="3 4" key="1">
    <citation type="journal article" date="2023" name="Proc. Natl. Acad. Sci. U.S.A.">
        <title>A global phylogenomic analysis of the shiitake genus Lentinula.</title>
        <authorList>
            <person name="Sierra-Patev S."/>
            <person name="Min B."/>
            <person name="Naranjo-Ortiz M."/>
            <person name="Looney B."/>
            <person name="Konkel Z."/>
            <person name="Slot J.C."/>
            <person name="Sakamoto Y."/>
            <person name="Steenwyk J.L."/>
            <person name="Rokas A."/>
            <person name="Carro J."/>
            <person name="Camarero S."/>
            <person name="Ferreira P."/>
            <person name="Molpeceres G."/>
            <person name="Ruiz-Duenas F.J."/>
            <person name="Serrano A."/>
            <person name="Henrissat B."/>
            <person name="Drula E."/>
            <person name="Hughes K.W."/>
            <person name="Mata J.L."/>
            <person name="Ishikawa N.K."/>
            <person name="Vargas-Isla R."/>
            <person name="Ushijima S."/>
            <person name="Smith C.A."/>
            <person name="Donoghue J."/>
            <person name="Ahrendt S."/>
            <person name="Andreopoulos W."/>
            <person name="He G."/>
            <person name="LaButti K."/>
            <person name="Lipzen A."/>
            <person name="Ng V."/>
            <person name="Riley R."/>
            <person name="Sandor L."/>
            <person name="Barry K."/>
            <person name="Martinez A.T."/>
            <person name="Xiao Y."/>
            <person name="Gibbons J.G."/>
            <person name="Terashima K."/>
            <person name="Grigoriev I.V."/>
            <person name="Hibbett D."/>
        </authorList>
    </citation>
    <scope>NUCLEOTIDE SEQUENCE [LARGE SCALE GENOMIC DNA]</scope>
    <source>
        <strain evidence="3 4">TFB7810</strain>
    </source>
</reference>
<feature type="chain" id="PRO_5040768345" evidence="2">
    <location>
        <begin position="21"/>
        <end position="290"/>
    </location>
</feature>
<keyword evidence="2" id="KW-0732">Signal</keyword>
<feature type="compositionally biased region" description="Basic and acidic residues" evidence="1">
    <location>
        <begin position="25"/>
        <end position="45"/>
    </location>
</feature>
<dbReference type="AlphaFoldDB" id="A0A9W8TVP9"/>
<dbReference type="Proteomes" id="UP001142393">
    <property type="component" value="Unassembled WGS sequence"/>
</dbReference>
<feature type="signal peptide" evidence="2">
    <location>
        <begin position="1"/>
        <end position="20"/>
    </location>
</feature>
<protein>
    <submittedName>
        <fullName evidence="3">Uncharacterized protein</fullName>
    </submittedName>
</protein>
<keyword evidence="4" id="KW-1185">Reference proteome</keyword>
<evidence type="ECO:0000256" key="2">
    <source>
        <dbReference type="SAM" id="SignalP"/>
    </source>
</evidence>
<gene>
    <name evidence="3" type="ORF">DFH05DRAFT_1501072</name>
</gene>
<proteinExistence type="predicted"/>
<evidence type="ECO:0000313" key="3">
    <source>
        <dbReference type="EMBL" id="KAJ3742517.1"/>
    </source>
</evidence>
<accession>A0A9W8TVP9</accession>
<dbReference type="EMBL" id="JANVFU010000010">
    <property type="protein sequence ID" value="KAJ3742517.1"/>
    <property type="molecule type" value="Genomic_DNA"/>
</dbReference>
<feature type="region of interest" description="Disordered" evidence="1">
    <location>
        <begin position="25"/>
        <end position="60"/>
    </location>
</feature>
<organism evidence="3 4">
    <name type="scientific">Lentinula detonsa</name>
    <dbReference type="NCBI Taxonomy" id="2804962"/>
    <lineage>
        <taxon>Eukaryota</taxon>
        <taxon>Fungi</taxon>
        <taxon>Dikarya</taxon>
        <taxon>Basidiomycota</taxon>
        <taxon>Agaricomycotina</taxon>
        <taxon>Agaricomycetes</taxon>
        <taxon>Agaricomycetidae</taxon>
        <taxon>Agaricales</taxon>
        <taxon>Marasmiineae</taxon>
        <taxon>Omphalotaceae</taxon>
        <taxon>Lentinula</taxon>
    </lineage>
</organism>
<comment type="caution">
    <text evidence="3">The sequence shown here is derived from an EMBL/GenBank/DDBJ whole genome shotgun (WGS) entry which is preliminary data.</text>
</comment>
<evidence type="ECO:0000313" key="4">
    <source>
        <dbReference type="Proteomes" id="UP001142393"/>
    </source>
</evidence>
<feature type="compositionally biased region" description="Polar residues" evidence="1">
    <location>
        <begin position="47"/>
        <end position="59"/>
    </location>
</feature>
<sequence length="290" mass="32352">MQKVYRVFILILALAMTTQAAPLDGRGHATLDGRGRALDQHEHCSSRAPNSNTLGSRQPSHMPLVISTTSVLVSRTWGVTFKSLLDNGAIKPFDAVLVDSDKKVFDPEINDIKFGEEITEGVNNHGIWEVVSYRGQPRDDLIAKFFREAKSEEYGEVKALKMMNLLVESGKTMDPQPLRKSSLLPVIIMKKKEGITCRQFIENSYSKDSSHSQAQGPLLDWKQTKKMMCKQAAKDAVKFLVFHDDNSDQNGLVTIVKGSVKVELVDYGDAYMVIDKSIPEETIYKACIGE</sequence>